<gene>
    <name evidence="2" type="ORF">BDV33DRAFT_185339</name>
</gene>
<dbReference type="Proteomes" id="UP000326799">
    <property type="component" value="Unassembled WGS sequence"/>
</dbReference>
<accession>A0A5N6E7S2</accession>
<reference evidence="2 3" key="1">
    <citation type="submission" date="2019-04" db="EMBL/GenBank/DDBJ databases">
        <title>Fungal friends and foes A comparative genomics study of 23 Aspergillus species from section Flavi.</title>
        <authorList>
            <consortium name="DOE Joint Genome Institute"/>
            <person name="Kjaerbolling I."/>
            <person name="Vesth T.C."/>
            <person name="Frisvad J.C."/>
            <person name="Nybo J.L."/>
            <person name="Theobald S."/>
            <person name="Kildgaard S."/>
            <person name="Petersen T.I."/>
            <person name="Kuo A."/>
            <person name="Sato A."/>
            <person name="Lyhne E.K."/>
            <person name="Kogle M.E."/>
            <person name="Wiebenga A."/>
            <person name="Kun R.S."/>
            <person name="Lubbers R.J."/>
            <person name="Makela M.R."/>
            <person name="Barry K."/>
            <person name="Chovatia M."/>
            <person name="Clum A."/>
            <person name="Daum C."/>
            <person name="Haridas S."/>
            <person name="He G."/>
            <person name="LaButti K."/>
            <person name="Lipzen A."/>
            <person name="Mondo S."/>
            <person name="Pangilinan J."/>
            <person name="Riley R."/>
            <person name="Salamov A."/>
            <person name="Simmons B.A."/>
            <person name="Magnuson J.K."/>
            <person name="Henrissat B."/>
            <person name="Mortensen U.H."/>
            <person name="Larsen T.O."/>
            <person name="De vries R.P."/>
            <person name="Grigoriev I.V."/>
            <person name="Machida M."/>
            <person name="Baker S.E."/>
            <person name="Andersen M.R."/>
        </authorList>
    </citation>
    <scope>NUCLEOTIDE SEQUENCE [LARGE SCALE GENOMIC DNA]</scope>
    <source>
        <strain evidence="2 3">CBS 126849</strain>
    </source>
</reference>
<evidence type="ECO:0000313" key="2">
    <source>
        <dbReference type="EMBL" id="KAB8213155.1"/>
    </source>
</evidence>
<dbReference type="EMBL" id="ML733680">
    <property type="protein sequence ID" value="KAB8213155.1"/>
    <property type="molecule type" value="Genomic_DNA"/>
</dbReference>
<sequence length="60" mass="6410">MKSKKEDTPQVELVPLMVSPTSNKPTSDPGAIEVDDKTDSEETSGLVYLPSPTKGCENMG</sequence>
<keyword evidence="3" id="KW-1185">Reference proteome</keyword>
<organism evidence="2 3">
    <name type="scientific">Aspergillus novoparasiticus</name>
    <dbReference type="NCBI Taxonomy" id="986946"/>
    <lineage>
        <taxon>Eukaryota</taxon>
        <taxon>Fungi</taxon>
        <taxon>Dikarya</taxon>
        <taxon>Ascomycota</taxon>
        <taxon>Pezizomycotina</taxon>
        <taxon>Eurotiomycetes</taxon>
        <taxon>Eurotiomycetidae</taxon>
        <taxon>Eurotiales</taxon>
        <taxon>Aspergillaceae</taxon>
        <taxon>Aspergillus</taxon>
        <taxon>Aspergillus subgen. Circumdati</taxon>
    </lineage>
</organism>
<proteinExistence type="predicted"/>
<feature type="region of interest" description="Disordered" evidence="1">
    <location>
        <begin position="1"/>
        <end position="60"/>
    </location>
</feature>
<protein>
    <submittedName>
        <fullName evidence="2">Uncharacterized protein</fullName>
    </submittedName>
</protein>
<evidence type="ECO:0000256" key="1">
    <source>
        <dbReference type="SAM" id="MobiDB-lite"/>
    </source>
</evidence>
<evidence type="ECO:0000313" key="3">
    <source>
        <dbReference type="Proteomes" id="UP000326799"/>
    </source>
</evidence>
<dbReference type="AlphaFoldDB" id="A0A5N6E7S2"/>
<name>A0A5N6E7S2_9EURO</name>